<feature type="region of interest" description="Disordered" evidence="1">
    <location>
        <begin position="378"/>
        <end position="409"/>
    </location>
</feature>
<evidence type="ECO:0000313" key="2">
    <source>
        <dbReference type="EMBL" id="KAJ7716877.1"/>
    </source>
</evidence>
<evidence type="ECO:0000313" key="3">
    <source>
        <dbReference type="Proteomes" id="UP001215598"/>
    </source>
</evidence>
<feature type="compositionally biased region" description="Polar residues" evidence="1">
    <location>
        <begin position="221"/>
        <end position="253"/>
    </location>
</feature>
<evidence type="ECO:0000256" key="1">
    <source>
        <dbReference type="SAM" id="MobiDB-lite"/>
    </source>
</evidence>
<sequence length="444" mass="47687">MVATSTIWMLRLSQFGFLFSQLPGLIVQAYALKSTRVFDRNCMGKKIASVRALLDLSASESEGRQEDNSSSALSDVTEHSIINPHDSDAPLIVGDNMGAKSDDEPVEVSGPTPVKRKRLQRRAVDSDEEVPVLDGDDSSPFSMYSKTSGLKSGLLGPPLQTRSSTIATTADNVLKNTLPSKKRRRKNKSIERTSDGTGDALPVATKDRAISWSPTPPPGWRSSNPTEHSTTGKSAISAEGQTVRSESPIGTESTLTVEAATRPETTMDTSTVAHPTLLSGSIKQASPPENIMDTRMDRIEFMFQAQNAQLQQLMTMMATREAPTGPAAIDTSGVHKPTALPLDSPFKEGKPAARGSVAENKPIAAIVVCDCVALNRDGWQSSDAPQTPKRPQDKGKARAQASDDDLNIPDDFKELEFDIISVFSPKKNKSGVNAAEDPAASQTK</sequence>
<dbReference type="EMBL" id="JARKIB010000285">
    <property type="protein sequence ID" value="KAJ7716877.1"/>
    <property type="molecule type" value="Genomic_DNA"/>
</dbReference>
<reference evidence="2" key="1">
    <citation type="submission" date="2023-03" db="EMBL/GenBank/DDBJ databases">
        <title>Massive genome expansion in bonnet fungi (Mycena s.s.) driven by repeated elements and novel gene families across ecological guilds.</title>
        <authorList>
            <consortium name="Lawrence Berkeley National Laboratory"/>
            <person name="Harder C.B."/>
            <person name="Miyauchi S."/>
            <person name="Viragh M."/>
            <person name="Kuo A."/>
            <person name="Thoen E."/>
            <person name="Andreopoulos B."/>
            <person name="Lu D."/>
            <person name="Skrede I."/>
            <person name="Drula E."/>
            <person name="Henrissat B."/>
            <person name="Morin E."/>
            <person name="Kohler A."/>
            <person name="Barry K."/>
            <person name="LaButti K."/>
            <person name="Morin E."/>
            <person name="Salamov A."/>
            <person name="Lipzen A."/>
            <person name="Mereny Z."/>
            <person name="Hegedus B."/>
            <person name="Baldrian P."/>
            <person name="Stursova M."/>
            <person name="Weitz H."/>
            <person name="Taylor A."/>
            <person name="Grigoriev I.V."/>
            <person name="Nagy L.G."/>
            <person name="Martin F."/>
            <person name="Kauserud H."/>
        </authorList>
    </citation>
    <scope>NUCLEOTIDE SEQUENCE</scope>
    <source>
        <strain evidence="2">CBHHK182m</strain>
    </source>
</reference>
<organism evidence="2 3">
    <name type="scientific">Mycena metata</name>
    <dbReference type="NCBI Taxonomy" id="1033252"/>
    <lineage>
        <taxon>Eukaryota</taxon>
        <taxon>Fungi</taxon>
        <taxon>Dikarya</taxon>
        <taxon>Basidiomycota</taxon>
        <taxon>Agaricomycotina</taxon>
        <taxon>Agaricomycetes</taxon>
        <taxon>Agaricomycetidae</taxon>
        <taxon>Agaricales</taxon>
        <taxon>Marasmiineae</taxon>
        <taxon>Mycenaceae</taxon>
        <taxon>Mycena</taxon>
    </lineage>
</organism>
<accession>A0AAD7MGV5</accession>
<keyword evidence="3" id="KW-1185">Reference proteome</keyword>
<dbReference type="Proteomes" id="UP001215598">
    <property type="component" value="Unassembled WGS sequence"/>
</dbReference>
<dbReference type="AlphaFoldDB" id="A0AAD7MGV5"/>
<feature type="region of interest" description="Disordered" evidence="1">
    <location>
        <begin position="97"/>
        <end position="253"/>
    </location>
</feature>
<feature type="compositionally biased region" description="Polar residues" evidence="1">
    <location>
        <begin position="160"/>
        <end position="179"/>
    </location>
</feature>
<gene>
    <name evidence="2" type="ORF">B0H16DRAFT_1476493</name>
</gene>
<name>A0AAD7MGV5_9AGAR</name>
<proteinExistence type="predicted"/>
<comment type="caution">
    <text evidence="2">The sequence shown here is derived from an EMBL/GenBank/DDBJ whole genome shotgun (WGS) entry which is preliminary data.</text>
</comment>
<feature type="compositionally biased region" description="Acidic residues" evidence="1">
    <location>
        <begin position="126"/>
        <end position="137"/>
    </location>
</feature>
<protein>
    <submittedName>
        <fullName evidence="2">Uncharacterized protein</fullName>
    </submittedName>
</protein>
<feature type="compositionally biased region" description="Low complexity" evidence="1">
    <location>
        <begin position="145"/>
        <end position="159"/>
    </location>
</feature>